<organism evidence="10 11">
    <name type="scientific">Rufibacter immobilis</name>
    <dbReference type="NCBI Taxonomy" id="1348778"/>
    <lineage>
        <taxon>Bacteria</taxon>
        <taxon>Pseudomonadati</taxon>
        <taxon>Bacteroidota</taxon>
        <taxon>Cytophagia</taxon>
        <taxon>Cytophagales</taxon>
        <taxon>Hymenobacteraceae</taxon>
        <taxon>Rufibacter</taxon>
    </lineage>
</organism>
<dbReference type="Gene3D" id="3.30.160.880">
    <property type="entry name" value="Cell division protein ZapA protomer, N-terminal domain"/>
    <property type="match status" value="1"/>
</dbReference>
<name>A0A3M9MXN5_9BACT</name>
<comment type="subcellular location">
    <subcellularLocation>
        <location evidence="1">Cytoplasm</location>
    </subcellularLocation>
</comment>
<dbReference type="Proteomes" id="UP000271010">
    <property type="component" value="Unassembled WGS sequence"/>
</dbReference>
<evidence type="ECO:0000313" key="11">
    <source>
        <dbReference type="Proteomes" id="UP000271010"/>
    </source>
</evidence>
<evidence type="ECO:0000256" key="7">
    <source>
        <dbReference type="ARBA" id="ARBA00024910"/>
    </source>
</evidence>
<keyword evidence="6" id="KW-0131">Cell cycle</keyword>
<evidence type="ECO:0000256" key="3">
    <source>
        <dbReference type="ARBA" id="ARBA00022490"/>
    </source>
</evidence>
<dbReference type="GO" id="GO:0030428">
    <property type="term" value="C:cell septum"/>
    <property type="evidence" value="ECO:0007669"/>
    <property type="project" value="TreeGrafter"/>
</dbReference>
<dbReference type="InterPro" id="IPR036192">
    <property type="entry name" value="Cell_div_ZapA-like_sf"/>
</dbReference>
<evidence type="ECO:0000256" key="2">
    <source>
        <dbReference type="ARBA" id="ARBA00015195"/>
    </source>
</evidence>
<dbReference type="GO" id="GO:0000917">
    <property type="term" value="P:division septum assembly"/>
    <property type="evidence" value="ECO:0007669"/>
    <property type="project" value="UniProtKB-KW"/>
</dbReference>
<keyword evidence="3" id="KW-0963">Cytoplasm</keyword>
<evidence type="ECO:0000256" key="9">
    <source>
        <dbReference type="ARBA" id="ARBA00033158"/>
    </source>
</evidence>
<keyword evidence="5" id="KW-0717">Septation</keyword>
<evidence type="ECO:0000313" key="10">
    <source>
        <dbReference type="EMBL" id="RNI29887.1"/>
    </source>
</evidence>
<dbReference type="SUPFAM" id="SSF102829">
    <property type="entry name" value="Cell division protein ZapA-like"/>
    <property type="match status" value="1"/>
</dbReference>
<dbReference type="EMBL" id="RJJE01000009">
    <property type="protein sequence ID" value="RNI29887.1"/>
    <property type="molecule type" value="Genomic_DNA"/>
</dbReference>
<evidence type="ECO:0000256" key="8">
    <source>
        <dbReference type="ARBA" id="ARBA00026068"/>
    </source>
</evidence>
<dbReference type="GO" id="GO:0043093">
    <property type="term" value="P:FtsZ-dependent cytokinesis"/>
    <property type="evidence" value="ECO:0007669"/>
    <property type="project" value="TreeGrafter"/>
</dbReference>
<dbReference type="InterPro" id="IPR042233">
    <property type="entry name" value="Cell_div_ZapA_N"/>
</dbReference>
<accession>A0A3M9MXN5</accession>
<dbReference type="AlphaFoldDB" id="A0A3M9MXN5"/>
<dbReference type="GO" id="GO:0000921">
    <property type="term" value="P:septin ring assembly"/>
    <property type="evidence" value="ECO:0007669"/>
    <property type="project" value="TreeGrafter"/>
</dbReference>
<evidence type="ECO:0000256" key="4">
    <source>
        <dbReference type="ARBA" id="ARBA00022618"/>
    </source>
</evidence>
<comment type="function">
    <text evidence="7">Activator of cell division through the inhibition of FtsZ GTPase activity, therefore promoting FtsZ assembly into bundles of protofilaments necessary for the formation of the division Z ring. It is recruited early at mid-cell but it is not essential for cell division.</text>
</comment>
<dbReference type="OrthoDB" id="1495773at2"/>
<keyword evidence="11" id="KW-1185">Reference proteome</keyword>
<dbReference type="PANTHER" id="PTHR34981">
    <property type="entry name" value="CELL DIVISION PROTEIN ZAPA"/>
    <property type="match status" value="1"/>
</dbReference>
<dbReference type="Pfam" id="PF05164">
    <property type="entry name" value="ZapA"/>
    <property type="match status" value="1"/>
</dbReference>
<protein>
    <recommendedName>
        <fullName evidence="2">Cell division protein ZapA</fullName>
    </recommendedName>
    <alternativeName>
        <fullName evidence="9">Z ring-associated protein ZapA</fullName>
    </alternativeName>
</protein>
<sequence>MSELSIRIKIADREYPMRVNEDEEERLRQAGKYLNERLRMFREQFGIHDKQDLLAMIALETAADKIKTEDAAVETQLTLEQKLSSLNQLLSSLQLG</sequence>
<keyword evidence="4 10" id="KW-0132">Cell division</keyword>
<dbReference type="InterPro" id="IPR007838">
    <property type="entry name" value="Cell_div_ZapA-like"/>
</dbReference>
<dbReference type="GO" id="GO:0005829">
    <property type="term" value="C:cytosol"/>
    <property type="evidence" value="ECO:0007669"/>
    <property type="project" value="TreeGrafter"/>
</dbReference>
<evidence type="ECO:0000256" key="6">
    <source>
        <dbReference type="ARBA" id="ARBA00023306"/>
    </source>
</evidence>
<comment type="subunit">
    <text evidence="8">Homodimer. Interacts with FtsZ.</text>
</comment>
<gene>
    <name evidence="10" type="ORF">EFA69_10155</name>
</gene>
<evidence type="ECO:0000256" key="1">
    <source>
        <dbReference type="ARBA" id="ARBA00004496"/>
    </source>
</evidence>
<dbReference type="RefSeq" id="WP_123132969.1">
    <property type="nucleotide sequence ID" value="NZ_JBHMAD010000007.1"/>
</dbReference>
<proteinExistence type="predicted"/>
<dbReference type="PANTHER" id="PTHR34981:SF1">
    <property type="entry name" value="CELL DIVISION PROTEIN ZAPA"/>
    <property type="match status" value="1"/>
</dbReference>
<dbReference type="GO" id="GO:0032153">
    <property type="term" value="C:cell division site"/>
    <property type="evidence" value="ECO:0007669"/>
    <property type="project" value="TreeGrafter"/>
</dbReference>
<evidence type="ECO:0000256" key="5">
    <source>
        <dbReference type="ARBA" id="ARBA00023210"/>
    </source>
</evidence>
<reference evidence="10 11" key="1">
    <citation type="submission" date="2018-11" db="EMBL/GenBank/DDBJ databases">
        <title>Rufibacter latericius sp. nov., isolated from water in Baiyang Lake.</title>
        <authorList>
            <person name="Yang Y."/>
        </authorList>
    </citation>
    <scope>NUCLEOTIDE SEQUENCE [LARGE SCALE GENOMIC DNA]</scope>
    <source>
        <strain evidence="10 11">MCC P1</strain>
    </source>
</reference>
<comment type="caution">
    <text evidence="10">The sequence shown here is derived from an EMBL/GenBank/DDBJ whole genome shotgun (WGS) entry which is preliminary data.</text>
</comment>